<evidence type="ECO:0000256" key="2">
    <source>
        <dbReference type="ARBA" id="ARBA00011738"/>
    </source>
</evidence>
<dbReference type="PANTHER" id="PTHR10353:SF38">
    <property type="entry name" value="LACTASE_PHLORIZIN HYDROLASE"/>
    <property type="match status" value="1"/>
</dbReference>
<dbReference type="GO" id="GO:0000016">
    <property type="term" value="F:lactase activity"/>
    <property type="evidence" value="ECO:0000318"/>
    <property type="project" value="GO_Central"/>
</dbReference>
<dbReference type="PROSITE" id="PS00572">
    <property type="entry name" value="GLYCOSYL_HYDROL_F1_1"/>
    <property type="match status" value="2"/>
</dbReference>
<proteinExistence type="inferred from homology"/>
<keyword evidence="9" id="KW-1185">Reference proteome</keyword>
<feature type="active site" description="Nucleophile" evidence="6">
    <location>
        <position position="397"/>
    </location>
</feature>
<dbReference type="Bgee" id="ENSACAG00000001426">
    <property type="expression patterns" value="Expressed in ovary and 1 other cell type or tissue"/>
</dbReference>
<reference evidence="8 9" key="1">
    <citation type="submission" date="2009-12" db="EMBL/GenBank/DDBJ databases">
        <title>The Genome Sequence of Anolis carolinensis (Green Anole Lizard).</title>
        <authorList>
            <consortium name="The Genome Sequencing Platform"/>
            <person name="Di Palma F."/>
            <person name="Alfoldi J."/>
            <person name="Heiman D."/>
            <person name="Young S."/>
            <person name="Grabherr M."/>
            <person name="Johnson J."/>
            <person name="Lander E.S."/>
            <person name="Lindblad-Toh K."/>
        </authorList>
    </citation>
    <scope>NUCLEOTIDE SEQUENCE [LARGE SCALE GENOMIC DNA]</scope>
    <source>
        <strain evidence="8 9">JBL SC #1</strain>
    </source>
</reference>
<dbReference type="GO" id="GO:0098591">
    <property type="term" value="C:external side of apical plasma membrane"/>
    <property type="evidence" value="ECO:0000318"/>
    <property type="project" value="GO_Central"/>
</dbReference>
<dbReference type="FunFam" id="3.20.20.80:FF:000013">
    <property type="entry name" value="lactase-phlorizin hydrolase"/>
    <property type="match status" value="2"/>
</dbReference>
<dbReference type="InterPro" id="IPR018120">
    <property type="entry name" value="Glyco_hydro_1_AS"/>
</dbReference>
<reference evidence="8" key="2">
    <citation type="submission" date="2025-08" db="UniProtKB">
        <authorList>
            <consortium name="Ensembl"/>
        </authorList>
    </citation>
    <scope>IDENTIFICATION</scope>
</reference>
<dbReference type="Gene3D" id="3.20.20.80">
    <property type="entry name" value="Glycosidases"/>
    <property type="match status" value="2"/>
</dbReference>
<dbReference type="SUPFAM" id="SSF51445">
    <property type="entry name" value="(Trans)glycosidases"/>
    <property type="match status" value="2"/>
</dbReference>
<feature type="active site" description="Nucleophile" evidence="6">
    <location>
        <position position="828"/>
    </location>
</feature>
<dbReference type="GeneTree" id="ENSGT00940000155324"/>
<dbReference type="eggNOG" id="KOG0626">
    <property type="taxonomic scope" value="Eukaryota"/>
</dbReference>
<evidence type="ECO:0000256" key="6">
    <source>
        <dbReference type="PROSITE-ProRule" id="PRU10055"/>
    </source>
</evidence>
<dbReference type="Proteomes" id="UP000001646">
    <property type="component" value="Chromosome 1"/>
</dbReference>
<comment type="subunit">
    <text evidence="2">Homodimer.</text>
</comment>
<dbReference type="GO" id="GO:0005990">
    <property type="term" value="P:lactose catabolic process"/>
    <property type="evidence" value="ECO:0000318"/>
    <property type="project" value="GO_Central"/>
</dbReference>
<gene>
    <name evidence="8" type="primary">LCT</name>
</gene>
<evidence type="ECO:0000313" key="9">
    <source>
        <dbReference type="Proteomes" id="UP000001646"/>
    </source>
</evidence>
<evidence type="ECO:0000256" key="5">
    <source>
        <dbReference type="ARBA" id="ARBA00023295"/>
    </source>
</evidence>
<dbReference type="PROSITE" id="PS00653">
    <property type="entry name" value="GLYCOSYL_HYDROL_F1_2"/>
    <property type="match status" value="1"/>
</dbReference>
<dbReference type="Pfam" id="PF00232">
    <property type="entry name" value="Glyco_hydro_1"/>
    <property type="match status" value="3"/>
</dbReference>
<keyword evidence="3 7" id="KW-0378">Hydrolase</keyword>
<dbReference type="InterPro" id="IPR017853">
    <property type="entry name" value="GH"/>
</dbReference>
<evidence type="ECO:0000256" key="4">
    <source>
        <dbReference type="ARBA" id="ARBA00023180"/>
    </source>
</evidence>
<dbReference type="Ensembl" id="ENSACAT00000001494.3">
    <property type="protein sequence ID" value="ENSACAP00000001458.3"/>
    <property type="gene ID" value="ENSACAG00000001426.3"/>
</dbReference>
<accession>G1K9K0</accession>
<dbReference type="GO" id="GO:0042803">
    <property type="term" value="F:protein homodimerization activity"/>
    <property type="evidence" value="ECO:0007669"/>
    <property type="project" value="Ensembl"/>
</dbReference>
<evidence type="ECO:0000256" key="7">
    <source>
        <dbReference type="RuleBase" id="RU004468"/>
    </source>
</evidence>
<dbReference type="PRINTS" id="PR00131">
    <property type="entry name" value="GLHYDRLASE1"/>
</dbReference>
<dbReference type="PANTHER" id="PTHR10353">
    <property type="entry name" value="GLYCOSYL HYDROLASE"/>
    <property type="match status" value="1"/>
</dbReference>
<dbReference type="HOGENOM" id="CLU_001859_5_3_1"/>
<dbReference type="GO" id="GO:2000892">
    <property type="term" value="P:cellobiose catabolic process"/>
    <property type="evidence" value="ECO:0000318"/>
    <property type="project" value="GO_Central"/>
</dbReference>
<dbReference type="GO" id="GO:0140749">
    <property type="term" value="F:phlorizin hydrolase activity"/>
    <property type="evidence" value="ECO:0007669"/>
    <property type="project" value="Ensembl"/>
</dbReference>
<comment type="similarity">
    <text evidence="1">Belongs to the glycosyl hydrolase 1 family.</text>
</comment>
<dbReference type="GO" id="GO:1901733">
    <property type="term" value="P:quercetin catabolic process"/>
    <property type="evidence" value="ECO:0007669"/>
    <property type="project" value="Ensembl"/>
</dbReference>
<evidence type="ECO:0000256" key="1">
    <source>
        <dbReference type="ARBA" id="ARBA00010838"/>
    </source>
</evidence>
<dbReference type="STRING" id="28377.ENSACAP00000001458"/>
<evidence type="ECO:0000313" key="8">
    <source>
        <dbReference type="Ensembl" id="ENSACAP00000001458.3"/>
    </source>
</evidence>
<dbReference type="InParanoid" id="G1K9K0"/>
<reference evidence="8" key="3">
    <citation type="submission" date="2025-09" db="UniProtKB">
        <authorList>
            <consortium name="Ensembl"/>
        </authorList>
    </citation>
    <scope>IDENTIFICATION</scope>
</reference>
<name>G1K9K0_ANOCA</name>
<dbReference type="InterPro" id="IPR001360">
    <property type="entry name" value="Glyco_hydro_1"/>
</dbReference>
<dbReference type="InterPro" id="IPR033132">
    <property type="entry name" value="GH_1_N_CS"/>
</dbReference>
<dbReference type="GO" id="GO:0008422">
    <property type="term" value="F:beta-glucosidase activity"/>
    <property type="evidence" value="ECO:0000318"/>
    <property type="project" value="GO_Central"/>
</dbReference>
<protein>
    <submittedName>
        <fullName evidence="8">Lactase</fullName>
    </submittedName>
</protein>
<dbReference type="AlphaFoldDB" id="G1K9K0"/>
<keyword evidence="5 7" id="KW-0326">Glycosidase</keyword>
<sequence length="952" mass="109900">MFQATYPHWISECIDNNAPHNLTILGLPSLPASEVPSKAKVVWETFSKQTKLERDIYFYGTFPEDFLWGVSSSAYQIEGGWDADGKGPSIWDNFTHTPGNIKNDETGDIACDSYNKADEDLYLLRALRVNSYRFSLSWPRIFPDGRNRSINTYGVNYYNRLIDGLLAQNITPMVTLFHWDLPQALQDIGGWLNPEMVELFDSYADFCFHTFGDRVKFWITFNEPIAISSLGYDLAVFPPNYKDDPGYALYKVTHIILKAHARAYHTYDQKYRATQKGVVSLSLNMDWVEPEPLNDPRNVEAADRYLQFMGGWFAHPIFKNGDYPDAMKWKVGNRSELQKLPSSRLPVFTEEEKEYIRGTADVFCLNYYTAKLIKHKTTKLLNWIKEEYGNPPIYITENGVGLKSKSEVDDTSKIFFYKTHIDEVLKAYNLDGVNLKGYVAWSFLDSFEWLNGYEARFGLHQVDFEKPSRPRTPRTSAIYYSEIIRQNGIPLPKDEEFLYGEFPKNFYWSVASAAYQVSKLMLPRFKLLLNHSGHLVPSDLSYALIHRLIIRTDVAMLKAIKVTHYRFSISWPRVLPDGTTELINEAGLNYYEKLVDVLLAANIQPQVKAVVSFIPNQLGGWENSTIVQRFKSYAELLFQRLGEKVKFWITLNEPYAIANIAPYIVGHNLIKAHAEVWHLYNETYRPKQKGLISLSMSSEWAEPKNPSKQEDIDAARRHVQFYVGWFAHPIFKNGDYSDLPEFTESEKQRIKGTYDFFGLNHYTTVLASNLNYPAFLTSYDADRGVATIADRSWLGSGSLWLKVTPFGFRKLLKWIKEEYNNPPIYVTENGISERVDESLNDPWRTHYLKNYINEALKAIVHDGVDLRGYTVWSLMDNFEWAVGYSERFGLYYTNYTDPKLSRIPKESSKYYSSIIRCNGFPDPATGPHLCLEPQPEGKKLLIVLNRFILRIG</sequence>
<evidence type="ECO:0000256" key="3">
    <source>
        <dbReference type="ARBA" id="ARBA00022801"/>
    </source>
</evidence>
<keyword evidence="4" id="KW-0325">Glycoprotein</keyword>
<organism evidence="8 9">
    <name type="scientific">Anolis carolinensis</name>
    <name type="common">Green anole</name>
    <name type="synonym">American chameleon</name>
    <dbReference type="NCBI Taxonomy" id="28377"/>
    <lineage>
        <taxon>Eukaryota</taxon>
        <taxon>Metazoa</taxon>
        <taxon>Chordata</taxon>
        <taxon>Craniata</taxon>
        <taxon>Vertebrata</taxon>
        <taxon>Euteleostomi</taxon>
        <taxon>Lepidosauria</taxon>
        <taxon>Squamata</taxon>
        <taxon>Bifurcata</taxon>
        <taxon>Unidentata</taxon>
        <taxon>Episquamata</taxon>
        <taxon>Toxicofera</taxon>
        <taxon>Iguania</taxon>
        <taxon>Dactyloidae</taxon>
        <taxon>Anolis</taxon>
    </lineage>
</organism>